<proteinExistence type="predicted"/>
<sequence>MFARALATDQGRLVARVSSLPAWADQVPKFAMAGPDGGPSTIHSHQVAVCPSLPGMTNLLGCTMSSQALQHRNAAMTVSGSRTIDSFLGLYLRGACDAPLRTKGPRCPGGILSFVDISDLALPKHPPKLAEYHENRTWQWVAPSRTGHEMGHVRQCLWDNPLIITEVKLGPDKQYMPFRSSSSQLKFRMLRDRLAQMPSESRFEQISKCSTKKYEELQQQLRAEAAEREATAVAREAEARAMVAEQSKKYDDLQLQLQQMMHMFQQSQKPPS</sequence>
<name>A0A2P5W6F1_GOSBA</name>
<reference evidence="1 2" key="1">
    <citation type="submission" date="2015-01" db="EMBL/GenBank/DDBJ databases">
        <title>Genome of allotetraploid Gossypium barbadense reveals genomic plasticity and fiber elongation in cotton evolution.</title>
        <authorList>
            <person name="Chen X."/>
            <person name="Liu X."/>
            <person name="Zhao B."/>
            <person name="Zheng H."/>
            <person name="Hu Y."/>
            <person name="Lu G."/>
            <person name="Yang C."/>
            <person name="Chen J."/>
            <person name="Shan C."/>
            <person name="Zhang L."/>
            <person name="Zhou Y."/>
            <person name="Wang L."/>
            <person name="Guo W."/>
            <person name="Bai Y."/>
            <person name="Ruan J."/>
            <person name="Shangguan X."/>
            <person name="Mao Y."/>
            <person name="Jiang J."/>
            <person name="Zhu Y."/>
            <person name="Lei J."/>
            <person name="Kang H."/>
            <person name="Chen S."/>
            <person name="He X."/>
            <person name="Wang R."/>
            <person name="Wang Y."/>
            <person name="Chen J."/>
            <person name="Wang L."/>
            <person name="Yu S."/>
            <person name="Wang B."/>
            <person name="Wei J."/>
            <person name="Song S."/>
            <person name="Lu X."/>
            <person name="Gao Z."/>
            <person name="Gu W."/>
            <person name="Deng X."/>
            <person name="Ma D."/>
            <person name="Wang S."/>
            <person name="Liang W."/>
            <person name="Fang L."/>
            <person name="Cai C."/>
            <person name="Zhu X."/>
            <person name="Zhou B."/>
            <person name="Zhang Y."/>
            <person name="Chen Z."/>
            <person name="Xu S."/>
            <person name="Zhu R."/>
            <person name="Wang S."/>
            <person name="Zhang T."/>
            <person name="Zhao G."/>
        </authorList>
    </citation>
    <scope>NUCLEOTIDE SEQUENCE [LARGE SCALE GENOMIC DNA]</scope>
    <source>
        <strain evidence="2">cv. Xinhai21</strain>
        <tissue evidence="1">Leaf</tissue>
    </source>
</reference>
<evidence type="ECO:0000313" key="2">
    <source>
        <dbReference type="Proteomes" id="UP000239757"/>
    </source>
</evidence>
<organism evidence="1 2">
    <name type="scientific">Gossypium barbadense</name>
    <name type="common">Sea Island cotton</name>
    <name type="synonym">Hibiscus barbadensis</name>
    <dbReference type="NCBI Taxonomy" id="3634"/>
    <lineage>
        <taxon>Eukaryota</taxon>
        <taxon>Viridiplantae</taxon>
        <taxon>Streptophyta</taxon>
        <taxon>Embryophyta</taxon>
        <taxon>Tracheophyta</taxon>
        <taxon>Spermatophyta</taxon>
        <taxon>Magnoliopsida</taxon>
        <taxon>eudicotyledons</taxon>
        <taxon>Gunneridae</taxon>
        <taxon>Pentapetalae</taxon>
        <taxon>rosids</taxon>
        <taxon>malvids</taxon>
        <taxon>Malvales</taxon>
        <taxon>Malvaceae</taxon>
        <taxon>Malvoideae</taxon>
        <taxon>Gossypium</taxon>
    </lineage>
</organism>
<dbReference type="Proteomes" id="UP000239757">
    <property type="component" value="Unassembled WGS sequence"/>
</dbReference>
<dbReference type="EMBL" id="KZ668903">
    <property type="protein sequence ID" value="PPR86655.1"/>
    <property type="molecule type" value="Genomic_DNA"/>
</dbReference>
<accession>A0A2P5W6F1</accession>
<dbReference type="AlphaFoldDB" id="A0A2P5W6F1"/>
<protein>
    <submittedName>
        <fullName evidence="1">Uncharacterized protein</fullName>
    </submittedName>
</protein>
<gene>
    <name evidence="1" type="ORF">GOBAR_AA34033</name>
</gene>
<evidence type="ECO:0000313" key="1">
    <source>
        <dbReference type="EMBL" id="PPR86655.1"/>
    </source>
</evidence>